<gene>
    <name evidence="1" type="ORF">JG30_01240</name>
</gene>
<proteinExistence type="predicted"/>
<dbReference type="RefSeq" id="WP_046315284.1">
    <property type="nucleotide sequence ID" value="NZ_JBHSZT010000003.1"/>
</dbReference>
<dbReference type="Proteomes" id="UP000033558">
    <property type="component" value="Unassembled WGS sequence"/>
</dbReference>
<dbReference type="OrthoDB" id="2249426at2"/>
<dbReference type="AlphaFoldDB" id="A0A0F4M051"/>
<accession>A0A0F4M051</accession>
<reference evidence="1 2" key="1">
    <citation type="submission" date="2015-01" db="EMBL/GenBank/DDBJ databases">
        <title>Comparative genomics of the lactic acid bacteria isolated from the honey bee gut.</title>
        <authorList>
            <person name="Ellegaard K.M."/>
            <person name="Tamarit D."/>
            <person name="Javelind E."/>
            <person name="Olofsson T."/>
            <person name="Andersson S.G."/>
            <person name="Vasquez A."/>
        </authorList>
    </citation>
    <scope>NUCLEOTIDE SEQUENCE [LARGE SCALE GENOMIC DNA]</scope>
    <source>
        <strain evidence="1 2">Bin4</strain>
    </source>
</reference>
<evidence type="ECO:0000313" key="1">
    <source>
        <dbReference type="EMBL" id="KJY63216.1"/>
    </source>
</evidence>
<evidence type="ECO:0000313" key="2">
    <source>
        <dbReference type="Proteomes" id="UP000033558"/>
    </source>
</evidence>
<name>A0A0F4M051_9LACO</name>
<dbReference type="PATRIC" id="fig|1218492.5.peg.237"/>
<dbReference type="EMBL" id="JXJQ01000002">
    <property type="protein sequence ID" value="KJY63216.1"/>
    <property type="molecule type" value="Genomic_DNA"/>
</dbReference>
<comment type="caution">
    <text evidence="1">The sequence shown here is derived from an EMBL/GenBank/DDBJ whole genome shotgun (WGS) entry which is preliminary data.</text>
</comment>
<sequence length="130" mass="15271">MEKLYQYHPIITANYQLEFLSNLPAQDIQRFLQTDLPTSAHFMTQAMLDVMANRRLIWGITTKDTDQFEGLCLIHPLSATAVRLQIVFNTTVPSEILDYMQIFIRQQLKFPQITITCQMIDRQFVKNFLK</sequence>
<dbReference type="HOGENOM" id="CLU_1935366_0_0_9"/>
<keyword evidence="2" id="KW-1185">Reference proteome</keyword>
<organism evidence="1 2">
    <name type="scientific">Bombilactobacillus mellifer</name>
    <dbReference type="NCBI Taxonomy" id="1218492"/>
    <lineage>
        <taxon>Bacteria</taxon>
        <taxon>Bacillati</taxon>
        <taxon>Bacillota</taxon>
        <taxon>Bacilli</taxon>
        <taxon>Lactobacillales</taxon>
        <taxon>Lactobacillaceae</taxon>
        <taxon>Bombilactobacillus</taxon>
    </lineage>
</organism>
<protein>
    <submittedName>
        <fullName evidence="1">Uncharacterized protein</fullName>
    </submittedName>
</protein>
<dbReference type="STRING" id="1218492.JG30_01240"/>